<reference evidence="2" key="1">
    <citation type="submission" date="2017-06" db="EMBL/GenBank/DDBJ databases">
        <authorList>
            <person name="Varghese N."/>
            <person name="Submissions S."/>
        </authorList>
    </citation>
    <scope>NUCLEOTIDE SEQUENCE [LARGE SCALE GENOMIC DNA]</scope>
    <source>
        <strain evidence="2">DSM 137</strain>
    </source>
</reference>
<dbReference type="AlphaFoldDB" id="A0A212QMD3"/>
<dbReference type="SUPFAM" id="SSF53335">
    <property type="entry name" value="S-adenosyl-L-methionine-dependent methyltransferases"/>
    <property type="match status" value="1"/>
</dbReference>
<dbReference type="Gene3D" id="3.40.50.150">
    <property type="entry name" value="Vaccinia Virus protein VP39"/>
    <property type="match status" value="1"/>
</dbReference>
<evidence type="ECO:0000313" key="2">
    <source>
        <dbReference type="Proteomes" id="UP000198418"/>
    </source>
</evidence>
<gene>
    <name evidence="1" type="ORF">SAMN06265338_101843</name>
</gene>
<accession>A0A212QMD3</accession>
<keyword evidence="2" id="KW-1185">Reference proteome</keyword>
<dbReference type="EMBL" id="FYDG01000001">
    <property type="protein sequence ID" value="SNB60539.1"/>
    <property type="molecule type" value="Genomic_DNA"/>
</dbReference>
<dbReference type="Proteomes" id="UP000198418">
    <property type="component" value="Unassembled WGS sequence"/>
</dbReference>
<sequence length="242" mass="27402">MKELELSPAQKHEIQKGRDGLARILAASDAEIHDRRFLLDCVCQIGIAYQDWQALSPFTRFINSTSYGIVQIPTELVDYLMIAGKFRPETVAEVGVFHGGTAYISAAYFYRLNKNLRYTLIDICDSLFDYDYLSSVLPLDLQIPKTSGDFIGRHFDLAFIDADHGYDGSRIDWLNVGRHAGVAAFHDIDGAEYDGLNGGIRRTWNELKLEYRMDRPIIEVSHHPSWMGIGMIFNDRAVSTGF</sequence>
<evidence type="ECO:0000313" key="1">
    <source>
        <dbReference type="EMBL" id="SNB60539.1"/>
    </source>
</evidence>
<protein>
    <submittedName>
        <fullName evidence="1">Cephalosporin hydroxylase</fullName>
    </submittedName>
</protein>
<organism evidence="1 2">
    <name type="scientific">Rhodoblastus acidophilus</name>
    <name type="common">Rhodopseudomonas acidophila</name>
    <dbReference type="NCBI Taxonomy" id="1074"/>
    <lineage>
        <taxon>Bacteria</taxon>
        <taxon>Pseudomonadati</taxon>
        <taxon>Pseudomonadota</taxon>
        <taxon>Alphaproteobacteria</taxon>
        <taxon>Hyphomicrobiales</taxon>
        <taxon>Rhodoblastaceae</taxon>
        <taxon>Rhodoblastus</taxon>
    </lineage>
</organism>
<name>A0A212QMD3_RHOAC</name>
<proteinExistence type="predicted"/>
<dbReference type="InterPro" id="IPR029063">
    <property type="entry name" value="SAM-dependent_MTases_sf"/>
</dbReference>